<dbReference type="Proteomes" id="UP000237481">
    <property type="component" value="Unassembled WGS sequence"/>
</dbReference>
<reference evidence="1 2" key="1">
    <citation type="submission" date="2018-01" db="EMBL/GenBank/DDBJ databases">
        <title>Harnessing the power of phylogenomics to disentangle the directionality and signatures of interkingdom host jumping in the parasitic fungal genus Tolypocladium.</title>
        <authorList>
            <person name="Quandt C.A."/>
            <person name="Patterson W."/>
            <person name="Spatafora J.W."/>
        </authorList>
    </citation>
    <scope>NUCLEOTIDE SEQUENCE [LARGE SCALE GENOMIC DNA]</scope>
    <source>
        <strain evidence="1 2">NRBC 100945</strain>
    </source>
</reference>
<sequence length="218" mass="24085">MSDTEPEAVGPERATPCFGCIHKMYTTNGTIPARAVDACRAMVAYLNKFPDRILDNDEEWHAVARAALKARGSLAQAQHNHKARARTRTAATPIVTGASGQAEEQVELLNQVVDLLSSIKKSLESAAKDAHDIAQYTRRCSERCNRSLSLTRCCFVMLWTPTPVRIRLRPANSLLVLSSRMVGTCVLNSNWLRLLKMPAMDSFIQDRASVVSIAPHLL</sequence>
<protein>
    <submittedName>
        <fullName evidence="1">Uncharacterized protein</fullName>
    </submittedName>
</protein>
<proteinExistence type="predicted"/>
<comment type="caution">
    <text evidence="1">The sequence shown here is derived from an EMBL/GenBank/DDBJ whole genome shotgun (WGS) entry which is preliminary data.</text>
</comment>
<organism evidence="1 2">
    <name type="scientific">Tolypocladium paradoxum</name>
    <dbReference type="NCBI Taxonomy" id="94208"/>
    <lineage>
        <taxon>Eukaryota</taxon>
        <taxon>Fungi</taxon>
        <taxon>Dikarya</taxon>
        <taxon>Ascomycota</taxon>
        <taxon>Pezizomycotina</taxon>
        <taxon>Sordariomycetes</taxon>
        <taxon>Hypocreomycetidae</taxon>
        <taxon>Hypocreales</taxon>
        <taxon>Ophiocordycipitaceae</taxon>
        <taxon>Tolypocladium</taxon>
    </lineage>
</organism>
<name>A0A2S4LAB5_9HYPO</name>
<keyword evidence="2" id="KW-1185">Reference proteome</keyword>
<evidence type="ECO:0000313" key="2">
    <source>
        <dbReference type="Proteomes" id="UP000237481"/>
    </source>
</evidence>
<evidence type="ECO:0000313" key="1">
    <source>
        <dbReference type="EMBL" id="POR39331.1"/>
    </source>
</evidence>
<gene>
    <name evidence="1" type="ORF">TPAR_00468</name>
</gene>
<dbReference type="EMBL" id="PKSG01000045">
    <property type="protein sequence ID" value="POR39331.1"/>
    <property type="molecule type" value="Genomic_DNA"/>
</dbReference>
<accession>A0A2S4LAB5</accession>
<dbReference type="AlphaFoldDB" id="A0A2S4LAB5"/>